<evidence type="ECO:0000313" key="2">
    <source>
        <dbReference type="EMBL" id="SPD13779.1"/>
    </source>
</evidence>
<gene>
    <name evidence="2" type="ORF">FSB_LOCUS41661</name>
</gene>
<dbReference type="EMBL" id="OIVN01003817">
    <property type="protein sequence ID" value="SPD13779.1"/>
    <property type="molecule type" value="Genomic_DNA"/>
</dbReference>
<keyword evidence="1" id="KW-0812">Transmembrane</keyword>
<reference evidence="2" key="1">
    <citation type="submission" date="2018-02" db="EMBL/GenBank/DDBJ databases">
        <authorList>
            <person name="Cohen D.B."/>
            <person name="Kent A.D."/>
        </authorList>
    </citation>
    <scope>NUCLEOTIDE SEQUENCE</scope>
</reference>
<keyword evidence="1" id="KW-0472">Membrane</keyword>
<proteinExistence type="predicted"/>
<keyword evidence="1" id="KW-1133">Transmembrane helix</keyword>
<protein>
    <submittedName>
        <fullName evidence="2">Uncharacterized protein</fullName>
    </submittedName>
</protein>
<sequence>MYGRRICANGIWFGWKLLNLVRFMVSVGISASAISRRYLIVIVRKDLNQWIQQIGTHMIIQEGVREEILYYNVRWRNRQVPHNAQHSLTAGINISSSLPSSQPAGINKIEVEAGTKWYDGAVGKSSLTASSSHGRIDNVWKTSMEHTCTREIDECPSFDLGL</sequence>
<accession>A0A2N9HQ64</accession>
<dbReference type="AlphaFoldDB" id="A0A2N9HQ64"/>
<feature type="transmembrane region" description="Helical" evidence="1">
    <location>
        <begin position="20"/>
        <end position="39"/>
    </location>
</feature>
<name>A0A2N9HQ64_FAGSY</name>
<organism evidence="2">
    <name type="scientific">Fagus sylvatica</name>
    <name type="common">Beechnut</name>
    <dbReference type="NCBI Taxonomy" id="28930"/>
    <lineage>
        <taxon>Eukaryota</taxon>
        <taxon>Viridiplantae</taxon>
        <taxon>Streptophyta</taxon>
        <taxon>Embryophyta</taxon>
        <taxon>Tracheophyta</taxon>
        <taxon>Spermatophyta</taxon>
        <taxon>Magnoliopsida</taxon>
        <taxon>eudicotyledons</taxon>
        <taxon>Gunneridae</taxon>
        <taxon>Pentapetalae</taxon>
        <taxon>rosids</taxon>
        <taxon>fabids</taxon>
        <taxon>Fagales</taxon>
        <taxon>Fagaceae</taxon>
        <taxon>Fagus</taxon>
    </lineage>
</organism>
<evidence type="ECO:0000256" key="1">
    <source>
        <dbReference type="SAM" id="Phobius"/>
    </source>
</evidence>